<dbReference type="EC" id="4.1.1.48" evidence="9"/>
<dbReference type="HAMAP" id="MF_00134_B">
    <property type="entry name" value="IGPS_B"/>
    <property type="match status" value="1"/>
</dbReference>
<proteinExistence type="inferred from homology"/>
<keyword evidence="6 9" id="KW-0822">Tryptophan biosynthesis</keyword>
<dbReference type="EMBL" id="QOUX01000001">
    <property type="protein sequence ID" value="RXJ03953.1"/>
    <property type="molecule type" value="Genomic_DNA"/>
</dbReference>
<dbReference type="SUPFAM" id="SSF51366">
    <property type="entry name" value="Ribulose-phoshate binding barrel"/>
    <property type="match status" value="1"/>
</dbReference>
<gene>
    <name evidence="9 11" type="primary">trpC</name>
    <name evidence="11" type="ORF">DS745_00755</name>
</gene>
<dbReference type="NCBIfam" id="NF001377">
    <property type="entry name" value="PRK00278.2-4"/>
    <property type="match status" value="1"/>
</dbReference>
<dbReference type="Proteomes" id="UP000290649">
    <property type="component" value="Unassembled WGS sequence"/>
</dbReference>
<dbReference type="PANTHER" id="PTHR22854">
    <property type="entry name" value="TRYPTOPHAN BIOSYNTHESIS PROTEIN"/>
    <property type="match status" value="1"/>
</dbReference>
<keyword evidence="5 9" id="KW-0210">Decarboxylase</keyword>
<dbReference type="UniPathway" id="UPA00035">
    <property type="reaction ID" value="UER00043"/>
</dbReference>
<evidence type="ECO:0000313" key="11">
    <source>
        <dbReference type="EMBL" id="RXJ03953.1"/>
    </source>
</evidence>
<evidence type="ECO:0000256" key="3">
    <source>
        <dbReference type="ARBA" id="ARBA00008737"/>
    </source>
</evidence>
<evidence type="ECO:0000259" key="10">
    <source>
        <dbReference type="Pfam" id="PF00218"/>
    </source>
</evidence>
<comment type="similarity">
    <text evidence="3 9">Belongs to the TrpC family.</text>
</comment>
<keyword evidence="12" id="KW-1185">Reference proteome</keyword>
<dbReference type="OrthoDB" id="9804217at2"/>
<dbReference type="NCBIfam" id="NF001375">
    <property type="entry name" value="PRK00278.2-2"/>
    <property type="match status" value="1"/>
</dbReference>
<name>A0A4Q0VW75_9BACI</name>
<dbReference type="InterPro" id="IPR013798">
    <property type="entry name" value="Indole-3-glycerol_P_synth_dom"/>
</dbReference>
<comment type="catalytic activity">
    <reaction evidence="1 9">
        <text>1-(2-carboxyphenylamino)-1-deoxy-D-ribulose 5-phosphate + H(+) = (1S,2R)-1-C-(indol-3-yl)glycerol 3-phosphate + CO2 + H2O</text>
        <dbReference type="Rhea" id="RHEA:23476"/>
        <dbReference type="ChEBI" id="CHEBI:15377"/>
        <dbReference type="ChEBI" id="CHEBI:15378"/>
        <dbReference type="ChEBI" id="CHEBI:16526"/>
        <dbReference type="ChEBI" id="CHEBI:58613"/>
        <dbReference type="ChEBI" id="CHEBI:58866"/>
        <dbReference type="EC" id="4.1.1.48"/>
    </reaction>
</comment>
<dbReference type="PROSITE" id="PS00614">
    <property type="entry name" value="IGPS"/>
    <property type="match status" value="1"/>
</dbReference>
<dbReference type="InterPro" id="IPR001468">
    <property type="entry name" value="Indole-3-GlycerolPSynthase_CS"/>
</dbReference>
<keyword evidence="7 9" id="KW-0057">Aromatic amino acid biosynthesis</keyword>
<dbReference type="AlphaFoldDB" id="A0A4Q0VW75"/>
<evidence type="ECO:0000256" key="7">
    <source>
        <dbReference type="ARBA" id="ARBA00023141"/>
    </source>
</evidence>
<evidence type="ECO:0000256" key="4">
    <source>
        <dbReference type="ARBA" id="ARBA00022605"/>
    </source>
</evidence>
<dbReference type="CDD" id="cd00331">
    <property type="entry name" value="IGPS"/>
    <property type="match status" value="1"/>
</dbReference>
<accession>A0A4Q0VW75</accession>
<evidence type="ECO:0000256" key="6">
    <source>
        <dbReference type="ARBA" id="ARBA00022822"/>
    </source>
</evidence>
<dbReference type="Pfam" id="PF00218">
    <property type="entry name" value="IGPS"/>
    <property type="match status" value="1"/>
</dbReference>
<dbReference type="FunFam" id="3.20.20.70:FF:000024">
    <property type="entry name" value="Indole-3-glycerol phosphate synthase"/>
    <property type="match status" value="1"/>
</dbReference>
<dbReference type="GO" id="GO:0000162">
    <property type="term" value="P:L-tryptophan biosynthetic process"/>
    <property type="evidence" value="ECO:0007669"/>
    <property type="project" value="UniProtKB-UniRule"/>
</dbReference>
<dbReference type="PANTHER" id="PTHR22854:SF2">
    <property type="entry name" value="INDOLE-3-GLYCEROL-PHOSPHATE SYNTHASE"/>
    <property type="match status" value="1"/>
</dbReference>
<evidence type="ECO:0000256" key="1">
    <source>
        <dbReference type="ARBA" id="ARBA00001633"/>
    </source>
</evidence>
<dbReference type="InterPro" id="IPR013785">
    <property type="entry name" value="Aldolase_TIM"/>
</dbReference>
<dbReference type="RefSeq" id="WP_129076297.1">
    <property type="nucleotide sequence ID" value="NZ_QOUX01000001.1"/>
</dbReference>
<feature type="domain" description="Indole-3-glycerol phosphate synthase" evidence="10">
    <location>
        <begin position="3"/>
        <end position="239"/>
    </location>
</feature>
<dbReference type="GO" id="GO:0004425">
    <property type="term" value="F:indole-3-glycerol-phosphate synthase activity"/>
    <property type="evidence" value="ECO:0007669"/>
    <property type="project" value="UniProtKB-UniRule"/>
</dbReference>
<comment type="pathway">
    <text evidence="2 9">Amino-acid biosynthesis; L-tryptophan biosynthesis; L-tryptophan from chorismate: step 4/5.</text>
</comment>
<evidence type="ECO:0000256" key="2">
    <source>
        <dbReference type="ARBA" id="ARBA00004696"/>
    </source>
</evidence>
<dbReference type="Gene3D" id="3.20.20.70">
    <property type="entry name" value="Aldolase class I"/>
    <property type="match status" value="1"/>
</dbReference>
<reference evidence="11 12" key="1">
    <citation type="journal article" date="2019" name="Int. J. Syst. Evol. Microbiol.">
        <title>Anaerobacillus alkaliphilus sp. nov., a novel alkaliphilic and moderately halophilic bacterium.</title>
        <authorList>
            <person name="Borsodi A.K."/>
            <person name="Aszalos J.M."/>
            <person name="Bihari P."/>
            <person name="Nagy I."/>
            <person name="Schumann P."/>
            <person name="Sproer C."/>
            <person name="Kovacs A.L."/>
            <person name="Boka K."/>
            <person name="Dobosy P."/>
            <person name="Ovari M."/>
            <person name="Szili-Kovacs T."/>
            <person name="Toth E."/>
        </authorList>
    </citation>
    <scope>NUCLEOTIDE SEQUENCE [LARGE SCALE GENOMIC DNA]</scope>
    <source>
        <strain evidence="11 12">B16-10</strain>
    </source>
</reference>
<protein>
    <recommendedName>
        <fullName evidence="9">Indole-3-glycerol phosphate synthase</fullName>
        <shortName evidence="9">IGPS</shortName>
        <ecNumber evidence="9">4.1.1.48</ecNumber>
    </recommendedName>
</protein>
<evidence type="ECO:0000256" key="9">
    <source>
        <dbReference type="HAMAP-Rule" id="MF_00134"/>
    </source>
</evidence>
<sequence length="256" mass="28884">MLDRIVAVKHEEVAKLELRETLEVSRYSLFESLSNPHRNLALIAEVKKASPSKGIIKKDFHPVDIAKHYEEGKADAISVLTDEQFFLGHHTFLSSIKQQVKLPILRKDFIIHSKQIEESLRIGADAILLIATILEKNQLHEFYLEAYEKGLECLVEVHSLADLEKVFATFTPQIVGVNNRDLQTFNTTITQTIELAKQLPKEQFVVSESGIRSTAHLEQLEGSARAILVGETLMRARTPLEGIQSLFGEAFHETFA</sequence>
<comment type="caution">
    <text evidence="11">The sequence shown here is derived from an EMBL/GenBank/DDBJ whole genome shotgun (WGS) entry which is preliminary data.</text>
</comment>
<dbReference type="InterPro" id="IPR011060">
    <property type="entry name" value="RibuloseP-bd_barrel"/>
</dbReference>
<keyword evidence="8 9" id="KW-0456">Lyase</keyword>
<keyword evidence="4 9" id="KW-0028">Amino-acid biosynthesis</keyword>
<evidence type="ECO:0000256" key="5">
    <source>
        <dbReference type="ARBA" id="ARBA00022793"/>
    </source>
</evidence>
<organism evidence="11 12">
    <name type="scientific">Anaerobacillus alkaliphilus</name>
    <dbReference type="NCBI Taxonomy" id="1548597"/>
    <lineage>
        <taxon>Bacteria</taxon>
        <taxon>Bacillati</taxon>
        <taxon>Bacillota</taxon>
        <taxon>Bacilli</taxon>
        <taxon>Bacillales</taxon>
        <taxon>Bacillaceae</taxon>
        <taxon>Anaerobacillus</taxon>
    </lineage>
</organism>
<dbReference type="GO" id="GO:0004640">
    <property type="term" value="F:phosphoribosylanthranilate isomerase activity"/>
    <property type="evidence" value="ECO:0007669"/>
    <property type="project" value="TreeGrafter"/>
</dbReference>
<dbReference type="InterPro" id="IPR045186">
    <property type="entry name" value="Indole-3-glycerol_P_synth"/>
</dbReference>
<evidence type="ECO:0000256" key="8">
    <source>
        <dbReference type="ARBA" id="ARBA00023239"/>
    </source>
</evidence>
<evidence type="ECO:0000313" key="12">
    <source>
        <dbReference type="Proteomes" id="UP000290649"/>
    </source>
</evidence>